<keyword evidence="4" id="KW-1185">Reference proteome</keyword>
<evidence type="ECO:0000313" key="4">
    <source>
        <dbReference type="Proteomes" id="UP000311919"/>
    </source>
</evidence>
<feature type="transmembrane region" description="Helical" evidence="1">
    <location>
        <begin position="297"/>
        <end position="320"/>
    </location>
</feature>
<keyword evidence="1 3" id="KW-0812">Transmembrane</keyword>
<keyword evidence="1" id="KW-1133">Transmembrane helix</keyword>
<dbReference type="Pfam" id="PF24384">
    <property type="entry name" value="Ig_TMM62"/>
    <property type="match status" value="1"/>
</dbReference>
<dbReference type="PANTHER" id="PTHR14795">
    <property type="entry name" value="HELICASE RELATED"/>
    <property type="match status" value="1"/>
</dbReference>
<comment type="caution">
    <text evidence="3">The sequence shown here is derived from an EMBL/GenBank/DDBJ whole genome shotgun (WGS) entry which is preliminary data.</text>
</comment>
<feature type="transmembrane region" description="Helical" evidence="1">
    <location>
        <begin position="342"/>
        <end position="363"/>
    </location>
</feature>
<dbReference type="InterPro" id="IPR029052">
    <property type="entry name" value="Metallo-depent_PP-like"/>
</dbReference>
<dbReference type="Proteomes" id="UP000311919">
    <property type="component" value="Unassembled WGS sequence"/>
</dbReference>
<protein>
    <submittedName>
        <fullName evidence="3">Transmembrane protein</fullName>
    </submittedName>
</protein>
<feature type="domain" description="TMEM62 Ig-like" evidence="2">
    <location>
        <begin position="114"/>
        <end position="225"/>
    </location>
</feature>
<dbReference type="OrthoDB" id="27234at2759"/>
<dbReference type="AlphaFoldDB" id="A0A4Z2CS94"/>
<gene>
    <name evidence="3" type="ORF">EWB00_008124</name>
</gene>
<dbReference type="EMBL" id="SKCS01000447">
    <property type="protein sequence ID" value="TNN06880.1"/>
    <property type="molecule type" value="Genomic_DNA"/>
</dbReference>
<keyword evidence="1" id="KW-0472">Membrane</keyword>
<feature type="transmembrane region" description="Helical" evidence="1">
    <location>
        <begin position="251"/>
        <end position="270"/>
    </location>
</feature>
<dbReference type="PANTHER" id="PTHR14795:SF0">
    <property type="entry name" value="TRANSMEMBRANE PROTEIN 62"/>
    <property type="match status" value="1"/>
</dbReference>
<accession>A0A4Z2CS94</accession>
<evidence type="ECO:0000256" key="1">
    <source>
        <dbReference type="SAM" id="Phobius"/>
    </source>
</evidence>
<sequence length="473" mass="53682">MLSLRDVKKQLLKSVNESKGSNQTFIFGHHPTSTVVSSDLDMRSLIGDSAFAYLCGHLHTLHGLTKKIYYLQPQGYWEWELGDWRENRYYRIVAVDHDLVSFVDVRKSPSGSNKEWPIILITNPKNAQFSLPSKEPLHRIELSTHIRVLVWSLWPIQTVSISIDGIHLGNAKQANSLPGHSSTPLYVLPWNTSRWSSDPYGFHLIEVTAKDVNGNQRTVVQSFSFRSASHFPIGLLSKFIISVRLSVIVSALYYTIWIVIFILLMLPLLLRRPHLLICLFRTRLGRGMYQISSTKKLVYPVLIFMVYHISCPLFMGFLVADKFGFFFSFGIYIDGIFLPEKLSYVLASAQLLGFGLYLSAFAVHCGKRQCDSMYVLNVESVEGSSNTTLHFNKDEIHSNAVYAHLSETPFSPCMLIALVIHIVYQFVGTIIFVWIPYGFITVLLSPGCVMPVCVACILFYNCPRPDHVKNCVQ</sequence>
<feature type="transmembrane region" description="Helical" evidence="1">
    <location>
        <begin position="413"/>
        <end position="434"/>
    </location>
</feature>
<name>A0A4Z2CS94_SCHJA</name>
<organism evidence="3 4">
    <name type="scientific">Schistosoma japonicum</name>
    <name type="common">Blood fluke</name>
    <dbReference type="NCBI Taxonomy" id="6182"/>
    <lineage>
        <taxon>Eukaryota</taxon>
        <taxon>Metazoa</taxon>
        <taxon>Spiralia</taxon>
        <taxon>Lophotrochozoa</taxon>
        <taxon>Platyhelminthes</taxon>
        <taxon>Trematoda</taxon>
        <taxon>Digenea</taxon>
        <taxon>Strigeidida</taxon>
        <taxon>Schistosomatoidea</taxon>
        <taxon>Schistosomatidae</taxon>
        <taxon>Schistosoma</taxon>
    </lineage>
</organism>
<dbReference type="STRING" id="6182.A0A4Z2CS94"/>
<proteinExistence type="predicted"/>
<evidence type="ECO:0000313" key="3">
    <source>
        <dbReference type="EMBL" id="TNN06880.1"/>
    </source>
</evidence>
<evidence type="ECO:0000259" key="2">
    <source>
        <dbReference type="Pfam" id="PF24384"/>
    </source>
</evidence>
<reference evidence="3 4" key="1">
    <citation type="submission" date="2019-03" db="EMBL/GenBank/DDBJ databases">
        <title>An improved genome assembly of the fluke Schistosoma japonicum.</title>
        <authorList>
            <person name="Hu W."/>
            <person name="Luo F."/>
            <person name="Yin M."/>
            <person name="Mo X."/>
            <person name="Sun C."/>
            <person name="Wu Q."/>
            <person name="Zhu B."/>
            <person name="Xiang M."/>
            <person name="Wang J."/>
            <person name="Wang Y."/>
            <person name="Zhang T."/>
            <person name="Xu B."/>
            <person name="Zheng H."/>
            <person name="Feng Z."/>
        </authorList>
    </citation>
    <scope>NUCLEOTIDE SEQUENCE [LARGE SCALE GENOMIC DNA]</scope>
    <source>
        <strain evidence="3">HuSjv2</strain>
        <tissue evidence="3">Worms</tissue>
    </source>
</reference>
<dbReference type="InterPro" id="IPR056229">
    <property type="entry name" value="Ig_TMM62"/>
</dbReference>
<dbReference type="SUPFAM" id="SSF56300">
    <property type="entry name" value="Metallo-dependent phosphatases"/>
    <property type="match status" value="1"/>
</dbReference>
<feature type="transmembrane region" description="Helical" evidence="1">
    <location>
        <begin position="440"/>
        <end position="460"/>
    </location>
</feature>